<evidence type="ECO:0000313" key="2">
    <source>
        <dbReference type="EMBL" id="TPG41505.1"/>
    </source>
</evidence>
<reference evidence="2 3" key="1">
    <citation type="journal article" date="2019" name="Environ. Microbiol.">
        <title>Species interactions and distinct microbial communities in high Arctic permafrost affected cryosols are associated with the CH4 and CO2 gas fluxes.</title>
        <authorList>
            <person name="Altshuler I."/>
            <person name="Hamel J."/>
            <person name="Turney S."/>
            <person name="Magnuson E."/>
            <person name="Levesque R."/>
            <person name="Greer C."/>
            <person name="Whyte L.G."/>
        </authorList>
    </citation>
    <scope>NUCLEOTIDE SEQUENCE [LARGE SCALE GENOMIC DNA]</scope>
    <source>
        <strain evidence="2 3">42</strain>
    </source>
</reference>
<dbReference type="Proteomes" id="UP000319700">
    <property type="component" value="Unassembled WGS sequence"/>
</dbReference>
<dbReference type="AlphaFoldDB" id="A0A502EUD0"/>
<name>A0A502EUD0_9FLAO</name>
<keyword evidence="3" id="KW-1185">Reference proteome</keyword>
<accession>A0A502EUD0</accession>
<dbReference type="EMBL" id="RCZH01000005">
    <property type="protein sequence ID" value="TPG41505.1"/>
    <property type="molecule type" value="Genomic_DNA"/>
</dbReference>
<evidence type="ECO:0000313" key="3">
    <source>
        <dbReference type="Proteomes" id="UP000319700"/>
    </source>
</evidence>
<sequence length="213" mass="24833">MFLLPFWLYDNNKEALDISTNLITIISSLITLIIAFLLFDKFGVSKKVLDQNIEVVFKLLEVIKSKTIYTEYESDSGTHHSVISIGNTSNELVNNLIDDKIIVFNYDDINKGLNEINQFANNVWLPNQIKKKIQKISLWSASSVEDTFSHKNKYVKIYFDLYPEARKDIKVTWFTTNQNETTLKDFRLSLQDLLVEIKIWLNKHSDYKADINI</sequence>
<protein>
    <submittedName>
        <fullName evidence="2">Uncharacterized protein</fullName>
    </submittedName>
</protein>
<feature type="transmembrane region" description="Helical" evidence="1">
    <location>
        <begin position="20"/>
        <end position="39"/>
    </location>
</feature>
<comment type="caution">
    <text evidence="2">The sequence shown here is derived from an EMBL/GenBank/DDBJ whole genome shotgun (WGS) entry which is preliminary data.</text>
</comment>
<keyword evidence="1" id="KW-1133">Transmembrane helix</keyword>
<proteinExistence type="predicted"/>
<keyword evidence="1" id="KW-0812">Transmembrane</keyword>
<organism evidence="2 3">
    <name type="scientific">Flavobacterium pectinovorum</name>
    <dbReference type="NCBI Taxonomy" id="29533"/>
    <lineage>
        <taxon>Bacteria</taxon>
        <taxon>Pseudomonadati</taxon>
        <taxon>Bacteroidota</taxon>
        <taxon>Flavobacteriia</taxon>
        <taxon>Flavobacteriales</taxon>
        <taxon>Flavobacteriaceae</taxon>
        <taxon>Flavobacterium</taxon>
    </lineage>
</organism>
<evidence type="ECO:0000256" key="1">
    <source>
        <dbReference type="SAM" id="Phobius"/>
    </source>
</evidence>
<keyword evidence="1" id="KW-0472">Membrane</keyword>
<gene>
    <name evidence="2" type="ORF">EAH81_08415</name>
</gene>